<dbReference type="PANTHER" id="PTHR15341">
    <property type="entry name" value="SUN-COR STEROID HORMONE RECEPTOR CO-REPRESSOR"/>
    <property type="match status" value="1"/>
</dbReference>
<dbReference type="GO" id="GO:0000460">
    <property type="term" value="P:maturation of 5.8S rRNA"/>
    <property type="evidence" value="ECO:0007669"/>
    <property type="project" value="TreeGrafter"/>
</dbReference>
<dbReference type="VEuPathDB" id="FungiDB:AAP_03705"/>
<dbReference type="Proteomes" id="UP000242877">
    <property type="component" value="Unassembled WGS sequence"/>
</dbReference>
<dbReference type="Pfam" id="PF04000">
    <property type="entry name" value="Sas10_Utp3"/>
    <property type="match status" value="1"/>
</dbReference>
<dbReference type="GO" id="GO:0010468">
    <property type="term" value="P:regulation of gene expression"/>
    <property type="evidence" value="ECO:0007669"/>
    <property type="project" value="TreeGrafter"/>
</dbReference>
<evidence type="ECO:0000256" key="6">
    <source>
        <dbReference type="RuleBase" id="RU368003"/>
    </source>
</evidence>
<dbReference type="InterPro" id="IPR011082">
    <property type="entry name" value="Exosome-assoc_fac/DNA_repair"/>
</dbReference>
<evidence type="ECO:0000256" key="2">
    <source>
        <dbReference type="ARBA" id="ARBA00009154"/>
    </source>
</evidence>
<proteinExistence type="inferred from homology"/>
<dbReference type="PANTHER" id="PTHR15341:SF3">
    <property type="entry name" value="NUCLEAR NUCLEIC ACID-BINDING PROTEIN C1D"/>
    <property type="match status" value="1"/>
</dbReference>
<evidence type="ECO:0000256" key="7">
    <source>
        <dbReference type="SAM" id="MobiDB-lite"/>
    </source>
</evidence>
<evidence type="ECO:0000313" key="9">
    <source>
        <dbReference type="Proteomes" id="UP000242877"/>
    </source>
</evidence>
<evidence type="ECO:0000256" key="1">
    <source>
        <dbReference type="ARBA" id="ARBA00004123"/>
    </source>
</evidence>
<gene>
    <name evidence="8" type="ORF">AAP_03705</name>
</gene>
<keyword evidence="9" id="KW-1185">Reference proteome</keyword>
<accession>A0A166NKK3</accession>
<sequence length="167" mass="19330">MESVDLTPLIEELEDEVDNVEDILEPLMKKALELTTQNMPVLDKAKLHVTVTYAIWSLLFCYLKLHGTNVKEHPIFRELTRVRQYFEKLEQAEKKPTEEQPTTKLDKEAANRFIKHGLAGNEKYDFERKEREAKEKAMAAVKAAMLARKRTGASDEKSNSPSNKKRR</sequence>
<keyword evidence="4 6" id="KW-0694">RNA-binding</keyword>
<dbReference type="OrthoDB" id="1421013at2759"/>
<organism evidence="8 9">
    <name type="scientific">Ascosphaera apis ARSEF 7405</name>
    <dbReference type="NCBI Taxonomy" id="392613"/>
    <lineage>
        <taxon>Eukaryota</taxon>
        <taxon>Fungi</taxon>
        <taxon>Dikarya</taxon>
        <taxon>Ascomycota</taxon>
        <taxon>Pezizomycotina</taxon>
        <taxon>Eurotiomycetes</taxon>
        <taxon>Eurotiomycetidae</taxon>
        <taxon>Onygenales</taxon>
        <taxon>Ascosphaeraceae</taxon>
        <taxon>Ascosphaera</taxon>
    </lineage>
</organism>
<keyword evidence="5 6" id="KW-0539">Nucleus</keyword>
<feature type="region of interest" description="Disordered" evidence="7">
    <location>
        <begin position="144"/>
        <end position="167"/>
    </location>
</feature>
<evidence type="ECO:0000313" key="8">
    <source>
        <dbReference type="EMBL" id="KZZ90610.1"/>
    </source>
</evidence>
<keyword evidence="3 6" id="KW-0698">rRNA processing</keyword>
<comment type="caution">
    <text evidence="8">The sequence shown here is derived from an EMBL/GenBank/DDBJ whole genome shotgun (WGS) entry which is preliminary data.</text>
</comment>
<evidence type="ECO:0000256" key="4">
    <source>
        <dbReference type="ARBA" id="ARBA00022884"/>
    </source>
</evidence>
<evidence type="ECO:0000256" key="5">
    <source>
        <dbReference type="ARBA" id="ARBA00023242"/>
    </source>
</evidence>
<dbReference type="InterPro" id="IPR007146">
    <property type="entry name" value="Sas10/Utp3/C1D"/>
</dbReference>
<dbReference type="GO" id="GO:0003723">
    <property type="term" value="F:RNA binding"/>
    <property type="evidence" value="ECO:0007669"/>
    <property type="project" value="UniProtKB-UniRule"/>
</dbReference>
<dbReference type="GO" id="GO:0003677">
    <property type="term" value="F:DNA binding"/>
    <property type="evidence" value="ECO:0007669"/>
    <property type="project" value="TreeGrafter"/>
</dbReference>
<dbReference type="AlphaFoldDB" id="A0A166NKK3"/>
<dbReference type="GO" id="GO:0000178">
    <property type="term" value="C:exosome (RNase complex)"/>
    <property type="evidence" value="ECO:0007669"/>
    <property type="project" value="TreeGrafter"/>
</dbReference>
<comment type="function">
    <text evidence="6">Required for exosome-dependent processing of pre-rRNA and small nucleolar RNA (snRNA) precursors. Involved in processing of 35S pre-rRNA at the A0, A1 and A2 sites.</text>
</comment>
<evidence type="ECO:0000256" key="3">
    <source>
        <dbReference type="ARBA" id="ARBA00022552"/>
    </source>
</evidence>
<comment type="subcellular location">
    <subcellularLocation>
        <location evidence="1 6">Nucleus</location>
    </subcellularLocation>
</comment>
<dbReference type="EMBL" id="AZGZ01000016">
    <property type="protein sequence ID" value="KZZ90610.1"/>
    <property type="molecule type" value="Genomic_DNA"/>
</dbReference>
<comment type="similarity">
    <text evidence="2 6">Belongs to the C1D family.</text>
</comment>
<name>A0A166NKK3_9EURO</name>
<reference evidence="8 9" key="1">
    <citation type="journal article" date="2016" name="Genome Biol. Evol.">
        <title>Divergent and convergent evolution of fungal pathogenicity.</title>
        <authorList>
            <person name="Shang Y."/>
            <person name="Xiao G."/>
            <person name="Zheng P."/>
            <person name="Cen K."/>
            <person name="Zhan S."/>
            <person name="Wang C."/>
        </authorList>
    </citation>
    <scope>NUCLEOTIDE SEQUENCE [LARGE SCALE GENOMIC DNA]</scope>
    <source>
        <strain evidence="8 9">ARSEF 7405</strain>
    </source>
</reference>
<protein>
    <recommendedName>
        <fullName evidence="6">Exosome complex protein</fullName>
    </recommendedName>
</protein>
<dbReference type="GO" id="GO:0005730">
    <property type="term" value="C:nucleolus"/>
    <property type="evidence" value="ECO:0007669"/>
    <property type="project" value="TreeGrafter"/>
</dbReference>